<name>A0A2P2PNY1_RHIMU</name>
<evidence type="ECO:0000313" key="1">
    <source>
        <dbReference type="EMBL" id="MBX56443.1"/>
    </source>
</evidence>
<proteinExistence type="predicted"/>
<organism evidence="1">
    <name type="scientific">Rhizophora mucronata</name>
    <name type="common">Asiatic mangrove</name>
    <dbReference type="NCBI Taxonomy" id="61149"/>
    <lineage>
        <taxon>Eukaryota</taxon>
        <taxon>Viridiplantae</taxon>
        <taxon>Streptophyta</taxon>
        <taxon>Embryophyta</taxon>
        <taxon>Tracheophyta</taxon>
        <taxon>Spermatophyta</taxon>
        <taxon>Magnoliopsida</taxon>
        <taxon>eudicotyledons</taxon>
        <taxon>Gunneridae</taxon>
        <taxon>Pentapetalae</taxon>
        <taxon>rosids</taxon>
        <taxon>fabids</taxon>
        <taxon>Malpighiales</taxon>
        <taxon>Rhizophoraceae</taxon>
        <taxon>Rhizophora</taxon>
    </lineage>
</organism>
<dbReference type="AlphaFoldDB" id="A0A2P2PNY1"/>
<protein>
    <submittedName>
        <fullName evidence="1">Uncharacterized protein</fullName>
    </submittedName>
</protein>
<sequence length="33" mass="3652">MARQPLMLLPSSWVSRVISHPMLLPGVKAYSEG</sequence>
<dbReference type="EMBL" id="GGEC01075959">
    <property type="protein sequence ID" value="MBX56443.1"/>
    <property type="molecule type" value="Transcribed_RNA"/>
</dbReference>
<reference evidence="1" key="1">
    <citation type="submission" date="2018-02" db="EMBL/GenBank/DDBJ databases">
        <title>Rhizophora mucronata_Transcriptome.</title>
        <authorList>
            <person name="Meera S.P."/>
            <person name="Sreeshan A."/>
            <person name="Augustine A."/>
        </authorList>
    </citation>
    <scope>NUCLEOTIDE SEQUENCE</scope>
    <source>
        <tissue evidence="1">Leaf</tissue>
    </source>
</reference>
<accession>A0A2P2PNY1</accession>